<dbReference type="Proteomes" id="UP001064782">
    <property type="component" value="Unassembled WGS sequence"/>
</dbReference>
<gene>
    <name evidence="2" type="ORF">Mkiyose1413_26750</name>
    <name evidence="1" type="ORF">SRL2020028_47590</name>
</gene>
<reference evidence="2" key="1">
    <citation type="submission" date="2022-08" db="EMBL/GenBank/DDBJ databases">
        <title>Mycobacterium kiyosense sp. nov., scotochromogenic slow-glowing species isolated from respiratory specimens.</title>
        <authorList>
            <person name="Fukano H."/>
            <person name="Kazumi Y."/>
            <person name="Sakagami N."/>
            <person name="Ato M."/>
            <person name="Mitarai S."/>
            <person name="Hoshino Y."/>
        </authorList>
    </citation>
    <scope>NUCLEOTIDE SEQUENCE</scope>
    <source>
        <strain evidence="2">1413</strain>
        <strain evidence="1">SRL2020-028</strain>
    </source>
</reference>
<dbReference type="EMBL" id="BRXE01000087">
    <property type="protein sequence ID" value="GLB85503.1"/>
    <property type="molecule type" value="Genomic_DNA"/>
</dbReference>
<dbReference type="Proteomes" id="UP001165663">
    <property type="component" value="Unassembled WGS sequence"/>
</dbReference>
<protein>
    <submittedName>
        <fullName evidence="2">Uncharacterized protein</fullName>
    </submittedName>
</protein>
<name>A0A9P3Q6X7_9MYCO</name>
<accession>A0A9P3Q6X7</accession>
<dbReference type="AlphaFoldDB" id="A0A9P3Q6X7"/>
<organism evidence="2 3">
    <name type="scientific">Mycobacterium kiyosense</name>
    <dbReference type="NCBI Taxonomy" id="2871094"/>
    <lineage>
        <taxon>Bacteria</taxon>
        <taxon>Bacillati</taxon>
        <taxon>Actinomycetota</taxon>
        <taxon>Actinomycetes</taxon>
        <taxon>Mycobacteriales</taxon>
        <taxon>Mycobacteriaceae</taxon>
        <taxon>Mycobacterium</taxon>
    </lineage>
</organism>
<evidence type="ECO:0000313" key="3">
    <source>
        <dbReference type="Proteomes" id="UP001064782"/>
    </source>
</evidence>
<evidence type="ECO:0000313" key="1">
    <source>
        <dbReference type="EMBL" id="GLB85503.1"/>
    </source>
</evidence>
<evidence type="ECO:0000313" key="2">
    <source>
        <dbReference type="EMBL" id="GLD30792.1"/>
    </source>
</evidence>
<comment type="caution">
    <text evidence="2">The sequence shown here is derived from an EMBL/GenBank/DDBJ whole genome shotgun (WGS) entry which is preliminary data.</text>
</comment>
<sequence length="65" mass="6937">MLTATYDMSDLRSLGDQRIVTLIEAVESIPDQVFFGGHTGRRGGGRQGARWVSTDSGAIAVCLVP</sequence>
<dbReference type="EMBL" id="BRZI01000017">
    <property type="protein sequence ID" value="GLD30792.1"/>
    <property type="molecule type" value="Genomic_DNA"/>
</dbReference>
<proteinExistence type="predicted"/>
<keyword evidence="3" id="KW-1185">Reference proteome</keyword>